<keyword evidence="1" id="KW-0732">Signal</keyword>
<organism evidence="2 3">
    <name type="scientific">Heliocybe sulcata</name>
    <dbReference type="NCBI Taxonomy" id="5364"/>
    <lineage>
        <taxon>Eukaryota</taxon>
        <taxon>Fungi</taxon>
        <taxon>Dikarya</taxon>
        <taxon>Basidiomycota</taxon>
        <taxon>Agaricomycotina</taxon>
        <taxon>Agaricomycetes</taxon>
        <taxon>Gloeophyllales</taxon>
        <taxon>Gloeophyllaceae</taxon>
        <taxon>Heliocybe</taxon>
    </lineage>
</organism>
<dbReference type="PANTHER" id="PTHR47791:SF2">
    <property type="entry name" value="ENDO MANNANASE, GH76 FAMILY (EUROFUNG)"/>
    <property type="match status" value="1"/>
</dbReference>
<dbReference type="OrthoDB" id="9984024at2759"/>
<dbReference type="EMBL" id="ML213507">
    <property type="protein sequence ID" value="TFK53588.1"/>
    <property type="molecule type" value="Genomic_DNA"/>
</dbReference>
<dbReference type="Pfam" id="PF03663">
    <property type="entry name" value="Glyco_hydro_76"/>
    <property type="match status" value="1"/>
</dbReference>
<protein>
    <submittedName>
        <fullName evidence="2">Glycoside hydrolase family 76 protein</fullName>
    </submittedName>
</protein>
<keyword evidence="3" id="KW-1185">Reference proteome</keyword>
<dbReference type="GO" id="GO:0005975">
    <property type="term" value="P:carbohydrate metabolic process"/>
    <property type="evidence" value="ECO:0007669"/>
    <property type="project" value="InterPro"/>
</dbReference>
<feature type="signal peptide" evidence="1">
    <location>
        <begin position="1"/>
        <end position="19"/>
    </location>
</feature>
<evidence type="ECO:0000313" key="3">
    <source>
        <dbReference type="Proteomes" id="UP000305948"/>
    </source>
</evidence>
<dbReference type="InterPro" id="IPR053169">
    <property type="entry name" value="MUG_Protein"/>
</dbReference>
<gene>
    <name evidence="2" type="ORF">OE88DRAFT_1655779</name>
</gene>
<dbReference type="PANTHER" id="PTHR47791">
    <property type="entry name" value="MEIOTICALLY UP-REGULATED GENE 191 PROTEIN"/>
    <property type="match status" value="1"/>
</dbReference>
<accession>A0A5C3NC58</accession>
<dbReference type="Proteomes" id="UP000305948">
    <property type="component" value="Unassembled WGS sequence"/>
</dbReference>
<proteinExistence type="predicted"/>
<dbReference type="AlphaFoldDB" id="A0A5C3NC58"/>
<dbReference type="InterPro" id="IPR005198">
    <property type="entry name" value="Glyco_hydro_76"/>
</dbReference>
<reference evidence="2 3" key="1">
    <citation type="journal article" date="2019" name="Nat. Ecol. Evol.">
        <title>Megaphylogeny resolves global patterns of mushroom evolution.</title>
        <authorList>
            <person name="Varga T."/>
            <person name="Krizsan K."/>
            <person name="Foldi C."/>
            <person name="Dima B."/>
            <person name="Sanchez-Garcia M."/>
            <person name="Sanchez-Ramirez S."/>
            <person name="Szollosi G.J."/>
            <person name="Szarkandi J.G."/>
            <person name="Papp V."/>
            <person name="Albert L."/>
            <person name="Andreopoulos W."/>
            <person name="Angelini C."/>
            <person name="Antonin V."/>
            <person name="Barry K.W."/>
            <person name="Bougher N.L."/>
            <person name="Buchanan P."/>
            <person name="Buyck B."/>
            <person name="Bense V."/>
            <person name="Catcheside P."/>
            <person name="Chovatia M."/>
            <person name="Cooper J."/>
            <person name="Damon W."/>
            <person name="Desjardin D."/>
            <person name="Finy P."/>
            <person name="Geml J."/>
            <person name="Haridas S."/>
            <person name="Hughes K."/>
            <person name="Justo A."/>
            <person name="Karasinski D."/>
            <person name="Kautmanova I."/>
            <person name="Kiss B."/>
            <person name="Kocsube S."/>
            <person name="Kotiranta H."/>
            <person name="LaButti K.M."/>
            <person name="Lechner B.E."/>
            <person name="Liimatainen K."/>
            <person name="Lipzen A."/>
            <person name="Lukacs Z."/>
            <person name="Mihaltcheva S."/>
            <person name="Morgado L.N."/>
            <person name="Niskanen T."/>
            <person name="Noordeloos M.E."/>
            <person name="Ohm R.A."/>
            <person name="Ortiz-Santana B."/>
            <person name="Ovrebo C."/>
            <person name="Racz N."/>
            <person name="Riley R."/>
            <person name="Savchenko A."/>
            <person name="Shiryaev A."/>
            <person name="Soop K."/>
            <person name="Spirin V."/>
            <person name="Szebenyi C."/>
            <person name="Tomsovsky M."/>
            <person name="Tulloss R.E."/>
            <person name="Uehling J."/>
            <person name="Grigoriev I.V."/>
            <person name="Vagvolgyi C."/>
            <person name="Papp T."/>
            <person name="Martin F.M."/>
            <person name="Miettinen O."/>
            <person name="Hibbett D.S."/>
            <person name="Nagy L.G."/>
        </authorList>
    </citation>
    <scope>NUCLEOTIDE SEQUENCE [LARGE SCALE GENOMIC DNA]</scope>
    <source>
        <strain evidence="2 3">OMC1185</strain>
    </source>
</reference>
<dbReference type="SUPFAM" id="SSF48208">
    <property type="entry name" value="Six-hairpin glycosidases"/>
    <property type="match status" value="1"/>
</dbReference>
<evidence type="ECO:0000313" key="2">
    <source>
        <dbReference type="EMBL" id="TFK53588.1"/>
    </source>
</evidence>
<dbReference type="InterPro" id="IPR008928">
    <property type="entry name" value="6-hairpin_glycosidase_sf"/>
</dbReference>
<name>A0A5C3NC58_9AGAM</name>
<keyword evidence="2" id="KW-0378">Hydrolase</keyword>
<feature type="chain" id="PRO_5022718479" evidence="1">
    <location>
        <begin position="20"/>
        <end position="376"/>
    </location>
</feature>
<sequence length="376" mass="41247">MRLLYLISAILPFLLVVQARPYRRAQCTATLDKATAVAKRLQSAYFDPILGQYTNGELWTDANAVEDLHNLMLAADSNDFFAVADLSWIGRAALFPFTDWNIFLGGSNDDAQWLILAYWKIADYKAARGLDYSAYTSSAAKIYEMVAGQWDDTNCGGGVWWSTEHTYKNAITNELFLLTSASGYLRFHNQTYLDNAQKEWAWLSQSGMRNSDGLFNDGIDLNTCQNNGQTTWIYNQAVVASGLGALGVATGNTSLFDQAEVSLDATMAHLTADGILKESCDDPAASSCDHDQQIFKGIWTKHVQYYLDQANSASRTAKYSSFLGAQYNAIMTNAADAELDIRNVWYAPDQGGSITSPESSTSGLAAIVADAKYGPC</sequence>
<dbReference type="Gene3D" id="1.50.10.20">
    <property type="match status" value="1"/>
</dbReference>
<dbReference type="STRING" id="5364.A0A5C3NC58"/>
<dbReference type="GO" id="GO:0016787">
    <property type="term" value="F:hydrolase activity"/>
    <property type="evidence" value="ECO:0007669"/>
    <property type="project" value="UniProtKB-KW"/>
</dbReference>
<evidence type="ECO:0000256" key="1">
    <source>
        <dbReference type="SAM" id="SignalP"/>
    </source>
</evidence>